<name>A0ABT1MAZ1_9MYCO</name>
<dbReference type="Proteomes" id="UP001651690">
    <property type="component" value="Unassembled WGS sequence"/>
</dbReference>
<sequence length="224" mass="24746">MGDTVFSDTYATFAAGLLGDVGHGLVKITSELDRDLMCAGRGADDAQRALVQRLLVDVPALIIAANYCHWVSDHVLDEIVRLRIADMRIGEQWANASGDADGAALFRLEQYETVPDAPPWEPPPFPTALQQLHRARRLECSVDEKFEEINEDRRAGQHDRVSQGLADTTEDWYARRLGKIHETLAEARSAIVRNRTDKTEVLVQHVDALSTWAAGAQSADTVDG</sequence>
<organism evidence="1 2">
    <name type="scientific">Mycolicibacterium arenosum</name>
    <dbReference type="NCBI Taxonomy" id="2952157"/>
    <lineage>
        <taxon>Bacteria</taxon>
        <taxon>Bacillati</taxon>
        <taxon>Actinomycetota</taxon>
        <taxon>Actinomycetes</taxon>
        <taxon>Mycobacteriales</taxon>
        <taxon>Mycobacteriaceae</taxon>
        <taxon>Mycolicibacterium</taxon>
    </lineage>
</organism>
<dbReference type="EMBL" id="JANDBD010000016">
    <property type="protein sequence ID" value="MCP9276325.1"/>
    <property type="molecule type" value="Genomic_DNA"/>
</dbReference>
<evidence type="ECO:0000313" key="2">
    <source>
        <dbReference type="Proteomes" id="UP001651690"/>
    </source>
</evidence>
<keyword evidence="2" id="KW-1185">Reference proteome</keyword>
<gene>
    <name evidence="1" type="ORF">NM203_29460</name>
</gene>
<dbReference type="RefSeq" id="WP_255064323.1">
    <property type="nucleotide sequence ID" value="NZ_JANDBD010000016.1"/>
</dbReference>
<proteinExistence type="predicted"/>
<accession>A0ABT1MAZ1</accession>
<comment type="caution">
    <text evidence="1">The sequence shown here is derived from an EMBL/GenBank/DDBJ whole genome shotgun (WGS) entry which is preliminary data.</text>
</comment>
<evidence type="ECO:0000313" key="1">
    <source>
        <dbReference type="EMBL" id="MCP9276325.1"/>
    </source>
</evidence>
<reference evidence="1 2" key="1">
    <citation type="submission" date="2022-06" db="EMBL/GenBank/DDBJ databases">
        <title>Mycolicibacterium sp. CAU 1645 isolated from seawater.</title>
        <authorList>
            <person name="Kim W."/>
        </authorList>
    </citation>
    <scope>NUCLEOTIDE SEQUENCE [LARGE SCALE GENOMIC DNA]</scope>
    <source>
        <strain evidence="1 2">CAU 1645</strain>
    </source>
</reference>
<evidence type="ECO:0008006" key="3">
    <source>
        <dbReference type="Google" id="ProtNLM"/>
    </source>
</evidence>
<protein>
    <recommendedName>
        <fullName evidence="3">ESX-1 secretion-associated protein EspA/EspE-like domain-containing protein</fullName>
    </recommendedName>
</protein>